<dbReference type="PANTHER" id="PTHR36102">
    <property type="entry name" value="CHROMOSOME 10, WHOLE GENOME SHOTGUN SEQUENCE"/>
    <property type="match status" value="1"/>
</dbReference>
<comment type="caution">
    <text evidence="3">The sequence shown here is derived from an EMBL/GenBank/DDBJ whole genome shotgun (WGS) entry which is preliminary data.</text>
</comment>
<feature type="region of interest" description="Disordered" evidence="1">
    <location>
        <begin position="514"/>
        <end position="549"/>
    </location>
</feature>
<dbReference type="EMBL" id="SOSA01000357">
    <property type="protein sequence ID" value="THC92128.1"/>
    <property type="molecule type" value="Genomic_DNA"/>
</dbReference>
<feature type="compositionally biased region" description="Basic and acidic residues" evidence="1">
    <location>
        <begin position="213"/>
        <end position="226"/>
    </location>
</feature>
<dbReference type="PANTHER" id="PTHR36102:SF5">
    <property type="entry name" value="YDR124W-LIKE HELICAL BUNDLE DOMAIN-CONTAINING PROTEIN"/>
    <property type="match status" value="1"/>
</dbReference>
<evidence type="ECO:0000256" key="1">
    <source>
        <dbReference type="SAM" id="MobiDB-lite"/>
    </source>
</evidence>
<name>A0A4S3JCR9_9EURO</name>
<feature type="region of interest" description="Disordered" evidence="1">
    <location>
        <begin position="321"/>
        <end position="359"/>
    </location>
</feature>
<proteinExistence type="predicted"/>
<evidence type="ECO:0000313" key="4">
    <source>
        <dbReference type="Proteomes" id="UP000308092"/>
    </source>
</evidence>
<evidence type="ECO:0000313" key="3">
    <source>
        <dbReference type="EMBL" id="THC92128.1"/>
    </source>
</evidence>
<feature type="domain" description="Subtelomeric hrmA-associated cluster protein AFUB-079030/YDR124W-like helical bundle" evidence="2">
    <location>
        <begin position="159"/>
        <end position="297"/>
    </location>
</feature>
<dbReference type="AlphaFoldDB" id="A0A4S3JCR9"/>
<dbReference type="Pfam" id="PF11001">
    <property type="entry name" value="AFUB_07903_YDR124W_hel"/>
    <property type="match status" value="1"/>
</dbReference>
<dbReference type="InterPro" id="IPR047092">
    <property type="entry name" value="AFUB_07903/YDR124W-like_hel"/>
</dbReference>
<gene>
    <name evidence="3" type="ORF">EYZ11_008396</name>
</gene>
<feature type="region of interest" description="Disordered" evidence="1">
    <location>
        <begin position="104"/>
        <end position="151"/>
    </location>
</feature>
<accession>A0A4S3JCR9</accession>
<dbReference type="InterPro" id="IPR021264">
    <property type="entry name" value="AFUB_079030/YDR124W-like"/>
</dbReference>
<reference evidence="3 4" key="1">
    <citation type="submission" date="2019-03" db="EMBL/GenBank/DDBJ databases">
        <title>The genome sequence of a newly discovered highly antifungal drug resistant Aspergillus species, Aspergillus tanneri NIH 1004.</title>
        <authorList>
            <person name="Mounaud S."/>
            <person name="Singh I."/>
            <person name="Joardar V."/>
            <person name="Pakala S."/>
            <person name="Pakala S."/>
            <person name="Venepally P."/>
            <person name="Hoover J."/>
            <person name="Nierman W."/>
            <person name="Chung J."/>
            <person name="Losada L."/>
        </authorList>
    </citation>
    <scope>NUCLEOTIDE SEQUENCE [LARGE SCALE GENOMIC DNA]</scope>
    <source>
        <strain evidence="3 4">NIH1004</strain>
    </source>
</reference>
<sequence length="549" mass="61146">MVVTPAVPGTGPIKRPSSALHDDYTGWETVPPAGATFRPSFNIPFAHYALIYLDNLGRLEVNESPSIREHNSTLFTPEVREKFLEVLGTKIGYHKPMLRRGPTVGVSAYGYGRPDGPRHPKRRRASPQEPGANVDFSDAGDELPPPPPSLPSQNMVALEIGNNDKVQEYYENALKHFQQINCRQIAKAFIKFIEPRKQVKHPYNGGKPRGRGAKGEKGDPEKTKPEWWPKDVIHREPDHLRKNVTERVRLLIHIMRKLSNIGITPLKLREVAYDSKRQLKETRKIEILDEILRVRRMEERYERGEIDASTVVYVINRDATPKQGRGVVPSKERCQSSVTDESDEEEDVPTPSSSTEELSGSFTSAMDMNVNGQGPLQMGGERRPLFPLLEPMSLAEQTRPEHSFYSSSSDYTNGYGPQSIQAPVSSAMVSPHEQPQAFDYLTQASFSTSAPGDQVVSQSPAAIPMQHSISQFDTWTPSLRSNIFNPTDYGNAASQTAPPTHLTYQMPMPHAQDLAHGLSSMDPLNPRSPFRTGSLGHPHTLPSHQSTSA</sequence>
<feature type="region of interest" description="Disordered" evidence="1">
    <location>
        <begin position="200"/>
        <end position="226"/>
    </location>
</feature>
<dbReference type="VEuPathDB" id="FungiDB:EYZ11_008396"/>
<dbReference type="Proteomes" id="UP000308092">
    <property type="component" value="Unassembled WGS sequence"/>
</dbReference>
<protein>
    <recommendedName>
        <fullName evidence="2">Subtelomeric hrmA-associated cluster protein AFUB-079030/YDR124W-like helical bundle domain-containing protein</fullName>
    </recommendedName>
</protein>
<evidence type="ECO:0000259" key="2">
    <source>
        <dbReference type="Pfam" id="PF11001"/>
    </source>
</evidence>
<keyword evidence="4" id="KW-1185">Reference proteome</keyword>
<dbReference type="STRING" id="1220188.A0A4S3JCR9"/>
<organism evidence="3 4">
    <name type="scientific">Aspergillus tanneri</name>
    <dbReference type="NCBI Taxonomy" id="1220188"/>
    <lineage>
        <taxon>Eukaryota</taxon>
        <taxon>Fungi</taxon>
        <taxon>Dikarya</taxon>
        <taxon>Ascomycota</taxon>
        <taxon>Pezizomycotina</taxon>
        <taxon>Eurotiomycetes</taxon>
        <taxon>Eurotiomycetidae</taxon>
        <taxon>Eurotiales</taxon>
        <taxon>Aspergillaceae</taxon>
        <taxon>Aspergillus</taxon>
        <taxon>Aspergillus subgen. Circumdati</taxon>
    </lineage>
</organism>